<dbReference type="RefSeq" id="WP_155680890.1">
    <property type="nucleotide sequence ID" value="NZ_WOAJ01000001.1"/>
</dbReference>
<keyword evidence="3" id="KW-0560">Oxidoreductase</keyword>
<dbReference type="InterPro" id="IPR013785">
    <property type="entry name" value="Aldolase_TIM"/>
</dbReference>
<protein>
    <submittedName>
        <fullName evidence="4">Nitronate monooxygenase</fullName>
    </submittedName>
</protein>
<dbReference type="PANTHER" id="PTHR32332">
    <property type="entry name" value="2-NITROPROPANE DIOXYGENASE"/>
    <property type="match status" value="1"/>
</dbReference>
<keyword evidence="2" id="KW-0288">FMN</keyword>
<dbReference type="InterPro" id="IPR004136">
    <property type="entry name" value="NMO"/>
</dbReference>
<gene>
    <name evidence="4" type="ORF">GNQ20_03220</name>
</gene>
<dbReference type="EMBL" id="WOAJ01000001">
    <property type="protein sequence ID" value="MUI56805.1"/>
    <property type="molecule type" value="Genomic_DNA"/>
</dbReference>
<dbReference type="SUPFAM" id="SSF51412">
    <property type="entry name" value="Inosine monophosphate dehydrogenase (IMPDH)"/>
    <property type="match status" value="1"/>
</dbReference>
<evidence type="ECO:0000256" key="1">
    <source>
        <dbReference type="ARBA" id="ARBA00022630"/>
    </source>
</evidence>
<dbReference type="PANTHER" id="PTHR32332:SF20">
    <property type="entry name" value="2-NITROPROPANE DIOXYGENASE-LIKE PROTEIN"/>
    <property type="match status" value="1"/>
</dbReference>
<accession>A0A6A9JNL8</accession>
<dbReference type="CDD" id="cd04730">
    <property type="entry name" value="NPD_like"/>
    <property type="match status" value="1"/>
</dbReference>
<organism evidence="4">
    <name type="scientific">Pseudomonas aeruginosa</name>
    <dbReference type="NCBI Taxonomy" id="287"/>
    <lineage>
        <taxon>Bacteria</taxon>
        <taxon>Pseudomonadati</taxon>
        <taxon>Pseudomonadota</taxon>
        <taxon>Gammaproteobacteria</taxon>
        <taxon>Pseudomonadales</taxon>
        <taxon>Pseudomonadaceae</taxon>
        <taxon>Pseudomonas</taxon>
    </lineage>
</organism>
<dbReference type="Pfam" id="PF03060">
    <property type="entry name" value="NMO"/>
    <property type="match status" value="1"/>
</dbReference>
<dbReference type="GO" id="GO:0018580">
    <property type="term" value="F:nitronate monooxygenase activity"/>
    <property type="evidence" value="ECO:0007669"/>
    <property type="project" value="InterPro"/>
</dbReference>
<reference evidence="4" key="1">
    <citation type="submission" date="2019-11" db="EMBL/GenBank/DDBJ databases">
        <title>Genomes of ocular Pseudomonas aeruginosa isolates.</title>
        <authorList>
            <person name="Khan M."/>
            <person name="Rice S.A."/>
            <person name="Willcox M.D.P."/>
            <person name="Stapleton F."/>
        </authorList>
    </citation>
    <scope>NUCLEOTIDE SEQUENCE</scope>
    <source>
        <strain evidence="4">PA206</strain>
    </source>
</reference>
<comment type="caution">
    <text evidence="4">The sequence shown here is derived from an EMBL/GenBank/DDBJ whole genome shotgun (WGS) entry which is preliminary data.</text>
</comment>
<proteinExistence type="predicted"/>
<evidence type="ECO:0000256" key="2">
    <source>
        <dbReference type="ARBA" id="ARBA00022643"/>
    </source>
</evidence>
<name>A0A6A9JNL8_PSEAI</name>
<dbReference type="Gene3D" id="3.20.20.70">
    <property type="entry name" value="Aldolase class I"/>
    <property type="match status" value="1"/>
</dbReference>
<dbReference type="AlphaFoldDB" id="A0A6A9JNL8"/>
<keyword evidence="1" id="KW-0285">Flavoprotein</keyword>
<sequence length="374" mass="39490">MSLNLSTRLTVLLGCRYPIVQTAMGWVANPRLVAATCNAGGFGFLAGATIEPARMEAAILETRRLTAQPFGVNFHMYQPNAEQIVELVLRHAVRAVSYSRSPGRRMIARLKEAGVVCMPTVGALRHARKAVEMGADVVTVQGGEGGGHTGSVPTALLLAQVLAAVDVPVVAAGGFSDGHGLLAALAQGAEGIAMGTRFLMSRESPVPGATLERYLAACDPARVVVSRAIDGLPQRMIRNELLDLLEGAGTWRRLRLRLALALACVQAYRRHSGMGLGQMLQALRQRGELSLVQALMAANAPMVIQKAMVEGRPAEGVLPAGQVVALIDSLPGCAELIEGIVIQAETRLVELAARLGADAEHSAAEESRHATISR</sequence>
<evidence type="ECO:0000256" key="3">
    <source>
        <dbReference type="ARBA" id="ARBA00023002"/>
    </source>
</evidence>
<evidence type="ECO:0000313" key="4">
    <source>
        <dbReference type="EMBL" id="MUI56805.1"/>
    </source>
</evidence>
<keyword evidence="4" id="KW-0503">Monooxygenase</keyword>